<sequence>MSSTLSPGAALLRNSRLFSLPTKPVPQAPGDISRLVKGMADRATQPFPTLQAIGSPKSSRSRGDWGLKRPMPRQASNAKVDPVIRVYELDTVESVTDYARATDHHMALQRWQTLNTPITSQTDAEQKQHIAGKSVFEEAADIIHIDPTKRHTAEDKRWKFGGPWLAGVPEGSFQNYLKKNVRTRRPEFREFLRTQLAADKNAAAVADAIDRGSERPATTLTAADITDEQLTEYLRALRHDRPLLYRLVGKFLDLAPVEPSDKIYQNLARSSSSLSGGFLSPLTGLGDLSSGSGSLDAAAKSGASGNPWAHDGPPISHPSAGLSYLRTAAFIDNHPVYGPQKSHPPIDARVLMPRTSAGSWAAKLGVAGIATDSPFGEAAYANTRHNPTYNNNNRSIPALSVIDPNIYGGAKIPVRVAVAKINSQGRIMMTVAEPDPESVLVMKELENKEKIYRQPSRLQSTRADSQPRGAASGRFVLGRPARPIGLNNTESMISSAQNYGLN</sequence>
<name>A0ABR3YN55_9PEZI</name>
<dbReference type="Proteomes" id="UP001583186">
    <property type="component" value="Unassembled WGS sequence"/>
</dbReference>
<dbReference type="PANTHER" id="PTHR28058">
    <property type="entry name" value="37S RIBOSOMAL PROTEIN MRP51, MITOCHONDRIAL"/>
    <property type="match status" value="1"/>
</dbReference>
<proteinExistence type="predicted"/>
<dbReference type="EMBL" id="JAWCUI010000076">
    <property type="protein sequence ID" value="KAL1889303.1"/>
    <property type="molecule type" value="Genomic_DNA"/>
</dbReference>
<dbReference type="InterPro" id="IPR016712">
    <property type="entry name" value="Rbsml_bS1m-like"/>
</dbReference>
<evidence type="ECO:0000256" key="1">
    <source>
        <dbReference type="SAM" id="MobiDB-lite"/>
    </source>
</evidence>
<protein>
    <recommendedName>
        <fullName evidence="4">Mitochondrial ribosomal protein subunit</fullName>
    </recommendedName>
</protein>
<evidence type="ECO:0000313" key="3">
    <source>
        <dbReference type="Proteomes" id="UP001583186"/>
    </source>
</evidence>
<organism evidence="2 3">
    <name type="scientific">Sporothrix stenoceras</name>
    <dbReference type="NCBI Taxonomy" id="5173"/>
    <lineage>
        <taxon>Eukaryota</taxon>
        <taxon>Fungi</taxon>
        <taxon>Dikarya</taxon>
        <taxon>Ascomycota</taxon>
        <taxon>Pezizomycotina</taxon>
        <taxon>Sordariomycetes</taxon>
        <taxon>Sordariomycetidae</taxon>
        <taxon>Ophiostomatales</taxon>
        <taxon>Ophiostomataceae</taxon>
        <taxon>Sporothrix</taxon>
    </lineage>
</organism>
<comment type="caution">
    <text evidence="2">The sequence shown here is derived from an EMBL/GenBank/DDBJ whole genome shotgun (WGS) entry which is preliminary data.</text>
</comment>
<feature type="compositionally biased region" description="Low complexity" evidence="1">
    <location>
        <begin position="293"/>
        <end position="305"/>
    </location>
</feature>
<gene>
    <name evidence="2" type="ORF">Sste5346_008958</name>
</gene>
<evidence type="ECO:0008006" key="4">
    <source>
        <dbReference type="Google" id="ProtNLM"/>
    </source>
</evidence>
<feature type="region of interest" description="Disordered" evidence="1">
    <location>
        <begin position="451"/>
        <end position="474"/>
    </location>
</feature>
<feature type="region of interest" description="Disordered" evidence="1">
    <location>
        <begin position="293"/>
        <end position="313"/>
    </location>
</feature>
<dbReference type="PANTHER" id="PTHR28058:SF1">
    <property type="entry name" value="SMALL RIBOSOMAL SUBUNIT PROTEIN BS1M"/>
    <property type="match status" value="1"/>
</dbReference>
<accession>A0ABR3YN55</accession>
<reference evidence="2 3" key="1">
    <citation type="journal article" date="2024" name="IMA Fungus">
        <title>IMA Genome - F19 : A genome assembly and annotation guide to empower mycologists, including annotated draft genome sequences of Ceratocystis pirilliformis, Diaporthe australafricana, Fusarium ophioides, Paecilomyces lecythidis, and Sporothrix stenoceras.</title>
        <authorList>
            <person name="Aylward J."/>
            <person name="Wilson A.M."/>
            <person name="Visagie C.M."/>
            <person name="Spraker J."/>
            <person name="Barnes I."/>
            <person name="Buitendag C."/>
            <person name="Ceriani C."/>
            <person name="Del Mar Angel L."/>
            <person name="du Plessis D."/>
            <person name="Fuchs T."/>
            <person name="Gasser K."/>
            <person name="Kramer D."/>
            <person name="Li W."/>
            <person name="Munsamy K."/>
            <person name="Piso A."/>
            <person name="Price J.L."/>
            <person name="Sonnekus B."/>
            <person name="Thomas C."/>
            <person name="van der Nest A."/>
            <person name="van Dijk A."/>
            <person name="van Heerden A."/>
            <person name="van Vuuren N."/>
            <person name="Yilmaz N."/>
            <person name="Duong T.A."/>
            <person name="van der Merwe N.A."/>
            <person name="Wingfield M.J."/>
            <person name="Wingfield B.D."/>
        </authorList>
    </citation>
    <scope>NUCLEOTIDE SEQUENCE [LARGE SCALE GENOMIC DNA]</scope>
    <source>
        <strain evidence="2 3">CMW 5346</strain>
    </source>
</reference>
<dbReference type="Pfam" id="PF11709">
    <property type="entry name" value="Mit_ribos_Mrp51"/>
    <property type="match status" value="1"/>
</dbReference>
<feature type="region of interest" description="Disordered" evidence="1">
    <location>
        <begin position="46"/>
        <end position="76"/>
    </location>
</feature>
<evidence type="ECO:0000313" key="2">
    <source>
        <dbReference type="EMBL" id="KAL1889303.1"/>
    </source>
</evidence>
<keyword evidence="3" id="KW-1185">Reference proteome</keyword>